<keyword evidence="3" id="KW-0808">Transferase</keyword>
<dbReference type="Gene3D" id="3.30.565.10">
    <property type="entry name" value="Histidine kinase-like ATPase, C-terminal domain"/>
    <property type="match status" value="1"/>
</dbReference>
<dbReference type="InterPro" id="IPR036890">
    <property type="entry name" value="HATPase_C_sf"/>
</dbReference>
<dbReference type="RefSeq" id="WP_347401602.1">
    <property type="nucleotide sequence ID" value="NZ_JABSWK010000001.1"/>
</dbReference>
<evidence type="ECO:0000259" key="2">
    <source>
        <dbReference type="Pfam" id="PF14501"/>
    </source>
</evidence>
<keyword evidence="1" id="KW-0812">Transmembrane</keyword>
<accession>A0AAX0B9H1</accession>
<keyword evidence="1" id="KW-1133">Transmembrane helix</keyword>
<evidence type="ECO:0000313" key="4">
    <source>
        <dbReference type="Proteomes" id="UP001193748"/>
    </source>
</evidence>
<evidence type="ECO:0000256" key="1">
    <source>
        <dbReference type="SAM" id="Phobius"/>
    </source>
</evidence>
<dbReference type="Pfam" id="PF14501">
    <property type="entry name" value="HATPase_c_5"/>
    <property type="match status" value="1"/>
</dbReference>
<protein>
    <submittedName>
        <fullName evidence="3">Two-component system sensor histidine kinase AgrC</fullName>
        <ecNumber evidence="3">2.7.13.-</ecNumber>
    </submittedName>
</protein>
<evidence type="ECO:0000313" key="3">
    <source>
        <dbReference type="EMBL" id="NRT91801.1"/>
    </source>
</evidence>
<dbReference type="EC" id="2.7.13.-" evidence="3"/>
<dbReference type="PANTHER" id="PTHR40448">
    <property type="entry name" value="TWO-COMPONENT SENSOR HISTIDINE KINASE"/>
    <property type="match status" value="1"/>
</dbReference>
<organism evidence="3 4">
    <name type="scientific">Clostridium beijerinckii</name>
    <name type="common">Clostridium MP</name>
    <dbReference type="NCBI Taxonomy" id="1520"/>
    <lineage>
        <taxon>Bacteria</taxon>
        <taxon>Bacillati</taxon>
        <taxon>Bacillota</taxon>
        <taxon>Clostridia</taxon>
        <taxon>Eubacteriales</taxon>
        <taxon>Clostridiaceae</taxon>
        <taxon>Clostridium</taxon>
    </lineage>
</organism>
<keyword evidence="3" id="KW-0418">Kinase</keyword>
<dbReference type="EMBL" id="JABSWW010000001">
    <property type="protein sequence ID" value="NRT91801.1"/>
    <property type="molecule type" value="Genomic_DNA"/>
</dbReference>
<reference evidence="3" key="1">
    <citation type="submission" date="2020-05" db="EMBL/GenBank/DDBJ databases">
        <authorList>
            <person name="Brown S."/>
            <person name="Huntemann M."/>
            <person name="Clum A."/>
            <person name="Spunde A."/>
            <person name="Palaniappan K."/>
            <person name="Ritter S."/>
            <person name="Mikhailova N."/>
            <person name="Chen I.-M."/>
            <person name="Stamatis D."/>
            <person name="Reddy T."/>
            <person name="O'Malley R."/>
            <person name="Daum C."/>
            <person name="Shapiro N."/>
            <person name="Ivanova N."/>
            <person name="Kyrpides N."/>
            <person name="Woyke T."/>
        </authorList>
    </citation>
    <scope>NUCLEOTIDE SEQUENCE</scope>
    <source>
        <strain evidence="3">DJ080</strain>
    </source>
</reference>
<keyword evidence="1" id="KW-0472">Membrane</keyword>
<gene>
    <name evidence="3" type="ORF">B0H41_005480</name>
</gene>
<feature type="domain" description="Sensor histidine kinase NatK-like C-terminal" evidence="2">
    <location>
        <begin position="296"/>
        <end position="399"/>
    </location>
</feature>
<comment type="caution">
    <text evidence="3">The sequence shown here is derived from an EMBL/GenBank/DDBJ whole genome shotgun (WGS) entry which is preliminary data.</text>
</comment>
<feature type="transmembrane region" description="Helical" evidence="1">
    <location>
        <begin position="154"/>
        <end position="181"/>
    </location>
</feature>
<proteinExistence type="predicted"/>
<feature type="transmembrane region" description="Helical" evidence="1">
    <location>
        <begin position="97"/>
        <end position="116"/>
    </location>
</feature>
<dbReference type="GO" id="GO:0042802">
    <property type="term" value="F:identical protein binding"/>
    <property type="evidence" value="ECO:0007669"/>
    <property type="project" value="TreeGrafter"/>
</dbReference>
<feature type="transmembrane region" description="Helical" evidence="1">
    <location>
        <begin position="128"/>
        <end position="148"/>
    </location>
</feature>
<sequence length="402" mass="47039">MINIIYLWTVLMKKNHEISKFLSSVVITSTLITIIERLDLNAAITYAMIIIVIKIIYKVYLKEIILGFFLIILIEMSLQLILFLIIGKFVYDETAMTIITELIILISIIIFSKINFSRNITFKNMDNNILIYFISTCSIYAIIFKIIWNYDEKIILNNLLITSVILSILVVSQILTYVYIVKVTKEKETLKVSNEYNSVIGEIVQEIKRRQHDFVNYKNTIRGIVEVVDEKDVKSAINSYMKDDDIYDNEINELIYINNIVVISILYRYIGKAKKYHINFKYDIQNNVLDDKLSYHEISNVLNNLLNNAFEEVMKEQCINKNIEIKIFAEKNTSHLIVKNQIANANDFNLNEMFKRGYSTKNADNRGYGLYNVQQIINSHKGYIKLKVEYGEIIFDIYFNNS</sequence>
<reference evidence="3" key="2">
    <citation type="journal article" date="2022" name="Nat. Biotechnol.">
        <title>Carbon-negative production of acetone and isopropanol by gas fermentation at industrial pilot scale.</title>
        <authorList>
            <person name="Liew F.E."/>
            <person name="Nogle R."/>
            <person name="Abdalla T."/>
            <person name="Rasor B.J."/>
            <person name="Canter C."/>
            <person name="Jensen R.O."/>
            <person name="Wang L."/>
            <person name="Strutz J."/>
            <person name="Chirania P."/>
            <person name="De Tissera S."/>
            <person name="Mueller A.P."/>
            <person name="Ruan Z."/>
            <person name="Gao A."/>
            <person name="Tran L."/>
            <person name="Engle N.L."/>
            <person name="Bromley J.C."/>
            <person name="Daniell J."/>
            <person name="Conrado R."/>
            <person name="Tschaplinski T.J."/>
            <person name="Giannone R.J."/>
            <person name="Hettich R.L."/>
            <person name="Karim A.S."/>
            <person name="Simpson S.D."/>
            <person name="Brown S.D."/>
            <person name="Leang C."/>
            <person name="Jewett M.C."/>
            <person name="Kopke M."/>
        </authorList>
    </citation>
    <scope>NUCLEOTIDE SEQUENCE</scope>
    <source>
        <strain evidence="3">DJ080</strain>
    </source>
</reference>
<dbReference type="SUPFAM" id="SSF55874">
    <property type="entry name" value="ATPase domain of HSP90 chaperone/DNA topoisomerase II/histidine kinase"/>
    <property type="match status" value="1"/>
</dbReference>
<dbReference type="PANTHER" id="PTHR40448:SF1">
    <property type="entry name" value="TWO-COMPONENT SENSOR HISTIDINE KINASE"/>
    <property type="match status" value="1"/>
</dbReference>
<feature type="transmembrane region" description="Helical" evidence="1">
    <location>
        <begin position="68"/>
        <end position="91"/>
    </location>
</feature>
<dbReference type="InterPro" id="IPR032834">
    <property type="entry name" value="NatK-like_C"/>
</dbReference>
<dbReference type="Proteomes" id="UP001193748">
    <property type="component" value="Unassembled WGS sequence"/>
</dbReference>
<feature type="transmembrane region" description="Helical" evidence="1">
    <location>
        <begin position="44"/>
        <end position="61"/>
    </location>
</feature>
<dbReference type="GO" id="GO:0016301">
    <property type="term" value="F:kinase activity"/>
    <property type="evidence" value="ECO:0007669"/>
    <property type="project" value="UniProtKB-KW"/>
</dbReference>
<dbReference type="AlphaFoldDB" id="A0AAX0B9H1"/>
<feature type="transmembrane region" description="Helical" evidence="1">
    <location>
        <begin position="21"/>
        <end position="38"/>
    </location>
</feature>
<name>A0AAX0B9H1_CLOBE</name>